<reference evidence="7 8" key="1">
    <citation type="submission" date="2016-11" db="EMBL/GenBank/DDBJ databases">
        <authorList>
            <person name="Jaros S."/>
            <person name="Januszkiewicz K."/>
            <person name="Wedrychowicz H."/>
        </authorList>
    </citation>
    <scope>NUCLEOTIDE SEQUENCE [LARGE SCALE GENOMIC DNA]</scope>
    <source>
        <strain evidence="7 8">CGMCC 1.10190</strain>
    </source>
</reference>
<feature type="domain" description="Alcohol dehydrogenase-like N-terminal" evidence="6">
    <location>
        <begin position="33"/>
        <end position="157"/>
    </location>
</feature>
<dbReference type="AlphaFoldDB" id="A0A1M5ZTH2"/>
<dbReference type="InterPro" id="IPR011032">
    <property type="entry name" value="GroES-like_sf"/>
</dbReference>
<sequence length="369" mass="40274">MSAIPEFSRAAVLRKFKDPLKIEEVPVPKHIEPRAALVKMEACSICGTDVHLWQGSLSLKVDLPVIIGHEMVGRIVSLGEGVRDDSVGQALKVGDRIVYTHTSCGSCFFCTTARQPTLCSHRRAYMYETMEKSPYLLGGFSEYGYVLPESGRLKVPDSVSSELASLSSCALRSVMNAMSQIGKIEPYETVVIQGAGPLGLLATANAKVRGARKVIVIGSPAARLEMAREFGADECIPVEGTTAQERLDRVLALTEGRGADIVMEFTGVPAAFNEGLQLARKGAKYLIVGQLGEGKTEMQPSMIVKKNINVIGSFSGDARSYSLALQFIDKHQANFPFEKMITGRYKLDDVNLAMERMKSYQEIKPVISF</sequence>
<keyword evidence="3" id="KW-0560">Oxidoreductase</keyword>
<name>A0A1M5ZTH2_9BURK</name>
<dbReference type="OrthoDB" id="9771084at2"/>
<dbReference type="InterPro" id="IPR013154">
    <property type="entry name" value="ADH-like_N"/>
</dbReference>
<dbReference type="Gene3D" id="3.90.180.10">
    <property type="entry name" value="Medium-chain alcohol dehydrogenases, catalytic domain"/>
    <property type="match status" value="1"/>
</dbReference>
<dbReference type="InterPro" id="IPR013149">
    <property type="entry name" value="ADH-like_C"/>
</dbReference>
<dbReference type="PANTHER" id="PTHR43401">
    <property type="entry name" value="L-THREONINE 3-DEHYDROGENASE"/>
    <property type="match status" value="1"/>
</dbReference>
<dbReference type="PROSITE" id="PS00059">
    <property type="entry name" value="ADH_ZINC"/>
    <property type="match status" value="1"/>
</dbReference>
<dbReference type="GO" id="GO:0008270">
    <property type="term" value="F:zinc ion binding"/>
    <property type="evidence" value="ECO:0007669"/>
    <property type="project" value="InterPro"/>
</dbReference>
<keyword evidence="1 4" id="KW-0479">Metal-binding</keyword>
<dbReference type="SUPFAM" id="SSF50129">
    <property type="entry name" value="GroES-like"/>
    <property type="match status" value="1"/>
</dbReference>
<evidence type="ECO:0000256" key="3">
    <source>
        <dbReference type="ARBA" id="ARBA00023002"/>
    </source>
</evidence>
<comment type="similarity">
    <text evidence="4">Belongs to the zinc-containing alcohol dehydrogenase family.</text>
</comment>
<dbReference type="RefSeq" id="WP_073108759.1">
    <property type="nucleotide sequence ID" value="NZ_FQXE01000018.1"/>
</dbReference>
<evidence type="ECO:0000256" key="4">
    <source>
        <dbReference type="RuleBase" id="RU361277"/>
    </source>
</evidence>
<dbReference type="InterPro" id="IPR050129">
    <property type="entry name" value="Zn_alcohol_dh"/>
</dbReference>
<dbReference type="Gene3D" id="3.40.50.720">
    <property type="entry name" value="NAD(P)-binding Rossmann-like Domain"/>
    <property type="match status" value="1"/>
</dbReference>
<dbReference type="InterPro" id="IPR002328">
    <property type="entry name" value="ADH_Zn_CS"/>
</dbReference>
<dbReference type="PANTHER" id="PTHR43401:SF2">
    <property type="entry name" value="L-THREONINE 3-DEHYDROGENASE"/>
    <property type="match status" value="1"/>
</dbReference>
<evidence type="ECO:0000259" key="5">
    <source>
        <dbReference type="Pfam" id="PF00107"/>
    </source>
</evidence>
<organism evidence="7 8">
    <name type="scientific">Pollutimonas bauzanensis</name>
    <dbReference type="NCBI Taxonomy" id="658167"/>
    <lineage>
        <taxon>Bacteria</taxon>
        <taxon>Pseudomonadati</taxon>
        <taxon>Pseudomonadota</taxon>
        <taxon>Betaproteobacteria</taxon>
        <taxon>Burkholderiales</taxon>
        <taxon>Alcaligenaceae</taxon>
        <taxon>Pollutimonas</taxon>
    </lineage>
</organism>
<evidence type="ECO:0000256" key="2">
    <source>
        <dbReference type="ARBA" id="ARBA00022833"/>
    </source>
</evidence>
<dbReference type="CDD" id="cd08231">
    <property type="entry name" value="MDR_TM0436_like"/>
    <property type="match status" value="1"/>
</dbReference>
<keyword evidence="2 4" id="KW-0862">Zinc</keyword>
<evidence type="ECO:0000259" key="6">
    <source>
        <dbReference type="Pfam" id="PF08240"/>
    </source>
</evidence>
<dbReference type="Pfam" id="PF08240">
    <property type="entry name" value="ADH_N"/>
    <property type="match status" value="1"/>
</dbReference>
<dbReference type="Pfam" id="PF00107">
    <property type="entry name" value="ADH_zinc_N"/>
    <property type="match status" value="1"/>
</dbReference>
<dbReference type="InterPro" id="IPR036291">
    <property type="entry name" value="NAD(P)-bd_dom_sf"/>
</dbReference>
<protein>
    <submittedName>
        <fullName evidence="7">Threonine dehydrogenase</fullName>
    </submittedName>
</protein>
<dbReference type="STRING" id="658167.SAMN04488135_11886"/>
<dbReference type="GO" id="GO:0016491">
    <property type="term" value="F:oxidoreductase activity"/>
    <property type="evidence" value="ECO:0007669"/>
    <property type="project" value="UniProtKB-KW"/>
</dbReference>
<comment type="cofactor">
    <cofactor evidence="4">
        <name>Zn(2+)</name>
        <dbReference type="ChEBI" id="CHEBI:29105"/>
    </cofactor>
</comment>
<evidence type="ECO:0000313" key="8">
    <source>
        <dbReference type="Proteomes" id="UP000184226"/>
    </source>
</evidence>
<feature type="domain" description="Alcohol dehydrogenase-like C-terminal" evidence="5">
    <location>
        <begin position="197"/>
        <end position="329"/>
    </location>
</feature>
<evidence type="ECO:0000313" key="7">
    <source>
        <dbReference type="EMBL" id="SHI27567.1"/>
    </source>
</evidence>
<dbReference type="Proteomes" id="UP000184226">
    <property type="component" value="Unassembled WGS sequence"/>
</dbReference>
<dbReference type="SUPFAM" id="SSF51735">
    <property type="entry name" value="NAD(P)-binding Rossmann-fold domains"/>
    <property type="match status" value="1"/>
</dbReference>
<dbReference type="EMBL" id="FQXE01000018">
    <property type="protein sequence ID" value="SHI27567.1"/>
    <property type="molecule type" value="Genomic_DNA"/>
</dbReference>
<keyword evidence="8" id="KW-1185">Reference proteome</keyword>
<proteinExistence type="inferred from homology"/>
<gene>
    <name evidence="7" type="ORF">SAMN04488135_11886</name>
</gene>
<accession>A0A1M5ZTH2</accession>
<evidence type="ECO:0000256" key="1">
    <source>
        <dbReference type="ARBA" id="ARBA00022723"/>
    </source>
</evidence>